<dbReference type="Proteomes" id="UP000007879">
    <property type="component" value="Unassembled WGS sequence"/>
</dbReference>
<feature type="zinc finger region" description="C3H1-type" evidence="10">
    <location>
        <begin position="64"/>
        <end position="90"/>
    </location>
</feature>
<dbReference type="OrthoDB" id="1914176at2759"/>
<dbReference type="InterPro" id="IPR036875">
    <property type="entry name" value="Znf_CCHC_sf"/>
</dbReference>
<dbReference type="InterPro" id="IPR045348">
    <property type="entry name" value="CPSF4/Yth1"/>
</dbReference>
<dbReference type="InParanoid" id="A0A1X7UKX9"/>
<dbReference type="KEGG" id="aqu:100635068"/>
<dbReference type="PANTHER" id="PTHR23102:SF24">
    <property type="entry name" value="CLEAVAGE AND POLYADENYLATION SPECIFICITY FACTOR SUBUNIT 4"/>
    <property type="match status" value="1"/>
</dbReference>
<dbReference type="InterPro" id="IPR036855">
    <property type="entry name" value="Znf_CCCH_sf"/>
</dbReference>
<dbReference type="GO" id="GO:0005634">
    <property type="term" value="C:nucleus"/>
    <property type="evidence" value="ECO:0007669"/>
    <property type="project" value="UniProtKB-SubCell"/>
</dbReference>
<protein>
    <recommendedName>
        <fullName evidence="2">Cleavage and polyadenylation specificity factor subunit 4</fullName>
    </recommendedName>
</protein>
<dbReference type="EnsemblMetazoa" id="Aqu2.1.28092_001">
    <property type="protein sequence ID" value="Aqu2.1.28092_001"/>
    <property type="gene ID" value="Aqu2.1.28092"/>
</dbReference>
<feature type="zinc finger region" description="C3H1-type" evidence="10">
    <location>
        <begin position="91"/>
        <end position="118"/>
    </location>
</feature>
<evidence type="ECO:0000313" key="13">
    <source>
        <dbReference type="EnsemblMetazoa" id="Aqu2.1.28092_001"/>
    </source>
</evidence>
<dbReference type="InterPro" id="IPR001878">
    <property type="entry name" value="Znf_CCHC"/>
</dbReference>
<dbReference type="FunFam" id="4.10.1000.10:FF:000017">
    <property type="entry name" value="Cleavage and polyadenylation specificity factor 30 kDa subunit"/>
    <property type="match status" value="1"/>
</dbReference>
<evidence type="ECO:0000256" key="2">
    <source>
        <dbReference type="ARBA" id="ARBA00016264"/>
    </source>
</evidence>
<keyword evidence="14" id="KW-1185">Reference proteome</keyword>
<comment type="subcellular location">
    <subcellularLocation>
        <location evidence="1">Nucleus</location>
    </subcellularLocation>
</comment>
<sequence>MLQEYISNVDDYEFEIEQLLAEQVGAIPLPFPGMDKNKAPLCEFFLQGTCSRGFNCPYRHIKGDRVIVCKHWLRQLCNKGDECEFLHEYDMGRMPVCYFFQKFGECNNKDCQFMHVDADTLKVKDCPWYDRGFCKHGPSCRNRHTRRVMCQKYLFGFCPEGISCKHVHPRYELPGTKTFPIFHSSAIFGNLATAAMQNSIVTMATSSANATEAPPVVTTITTATTETKPSTQGKRRPIHEVTCFKCGDKGHYANTCPKSFRAMQMGLTSAQPNIGVK</sequence>
<evidence type="ECO:0000259" key="12">
    <source>
        <dbReference type="PROSITE" id="PS50158"/>
    </source>
</evidence>
<dbReference type="SUPFAM" id="SSF57756">
    <property type="entry name" value="Retrovirus zinc finger-like domains"/>
    <property type="match status" value="1"/>
</dbReference>
<evidence type="ECO:0000256" key="4">
    <source>
        <dbReference type="ARBA" id="ARBA00022723"/>
    </source>
</evidence>
<evidence type="ECO:0000256" key="5">
    <source>
        <dbReference type="ARBA" id="ARBA00022737"/>
    </source>
</evidence>
<evidence type="ECO:0000256" key="6">
    <source>
        <dbReference type="ARBA" id="ARBA00022771"/>
    </source>
</evidence>
<proteinExistence type="predicted"/>
<dbReference type="Pfam" id="PF00098">
    <property type="entry name" value="zf-CCHC"/>
    <property type="match status" value="1"/>
</dbReference>
<feature type="zinc finger region" description="C3H1-type" evidence="10">
    <location>
        <begin position="36"/>
        <end position="63"/>
    </location>
</feature>
<keyword evidence="6 10" id="KW-0863">Zinc-finger</keyword>
<dbReference type="SUPFAM" id="SSF90229">
    <property type="entry name" value="CCCH zinc finger"/>
    <property type="match status" value="2"/>
</dbReference>
<feature type="domain" description="C3H1-type" evidence="11">
    <location>
        <begin position="120"/>
        <end position="147"/>
    </location>
</feature>
<feature type="domain" description="C3H1-type" evidence="11">
    <location>
        <begin position="91"/>
        <end position="118"/>
    </location>
</feature>
<evidence type="ECO:0000256" key="9">
    <source>
        <dbReference type="ARBA" id="ARBA00023242"/>
    </source>
</evidence>
<keyword evidence="5" id="KW-0677">Repeat</keyword>
<dbReference type="AlphaFoldDB" id="A0A1X7UKX9"/>
<feature type="domain" description="C3H1-type" evidence="11">
    <location>
        <begin position="149"/>
        <end position="171"/>
    </location>
</feature>
<feature type="domain" description="CCHC-type" evidence="12">
    <location>
        <begin position="243"/>
        <end position="258"/>
    </location>
</feature>
<evidence type="ECO:0000256" key="10">
    <source>
        <dbReference type="PROSITE-ProRule" id="PRU00723"/>
    </source>
</evidence>
<name>A0A1X7UKX9_AMPQE</name>
<dbReference type="InterPro" id="IPR000571">
    <property type="entry name" value="Znf_CCCH"/>
</dbReference>
<keyword evidence="7 10" id="KW-0862">Zinc</keyword>
<evidence type="ECO:0000259" key="11">
    <source>
        <dbReference type="PROSITE" id="PS50103"/>
    </source>
</evidence>
<keyword evidence="4 10" id="KW-0479">Metal-binding</keyword>
<organism evidence="13">
    <name type="scientific">Amphimedon queenslandica</name>
    <name type="common">Sponge</name>
    <dbReference type="NCBI Taxonomy" id="400682"/>
    <lineage>
        <taxon>Eukaryota</taxon>
        <taxon>Metazoa</taxon>
        <taxon>Porifera</taxon>
        <taxon>Demospongiae</taxon>
        <taxon>Heteroscleromorpha</taxon>
        <taxon>Haplosclerida</taxon>
        <taxon>Niphatidae</taxon>
        <taxon>Amphimedon</taxon>
    </lineage>
</organism>
<feature type="zinc finger region" description="C3H1-type" evidence="10">
    <location>
        <begin position="120"/>
        <end position="147"/>
    </location>
</feature>
<dbReference type="GO" id="GO:0008270">
    <property type="term" value="F:zinc ion binding"/>
    <property type="evidence" value="ECO:0007669"/>
    <property type="project" value="UniProtKB-KW"/>
</dbReference>
<evidence type="ECO:0000313" key="14">
    <source>
        <dbReference type="Proteomes" id="UP000007879"/>
    </source>
</evidence>
<evidence type="ECO:0000256" key="1">
    <source>
        <dbReference type="ARBA" id="ARBA00004123"/>
    </source>
</evidence>
<evidence type="ECO:0000256" key="3">
    <source>
        <dbReference type="ARBA" id="ARBA00022664"/>
    </source>
</evidence>
<dbReference type="Pfam" id="PF00642">
    <property type="entry name" value="zf-CCCH"/>
    <property type="match status" value="1"/>
</dbReference>
<dbReference type="GO" id="GO:0003723">
    <property type="term" value="F:RNA binding"/>
    <property type="evidence" value="ECO:0007669"/>
    <property type="project" value="UniProtKB-KW"/>
</dbReference>
<reference evidence="13" key="2">
    <citation type="submission" date="2017-05" db="UniProtKB">
        <authorList>
            <consortium name="EnsemblMetazoa"/>
        </authorList>
    </citation>
    <scope>IDENTIFICATION</scope>
</reference>
<dbReference type="PANTHER" id="PTHR23102">
    <property type="entry name" value="CLEAVAGE AND POLYADENYLATION SPECIFICITY FACTOR SUBUNIT 4-RELATED"/>
    <property type="match status" value="1"/>
</dbReference>
<reference evidence="14" key="1">
    <citation type="journal article" date="2010" name="Nature">
        <title>The Amphimedon queenslandica genome and the evolution of animal complexity.</title>
        <authorList>
            <person name="Srivastava M."/>
            <person name="Simakov O."/>
            <person name="Chapman J."/>
            <person name="Fahey B."/>
            <person name="Gauthier M.E."/>
            <person name="Mitros T."/>
            <person name="Richards G.S."/>
            <person name="Conaco C."/>
            <person name="Dacre M."/>
            <person name="Hellsten U."/>
            <person name="Larroux C."/>
            <person name="Putnam N.H."/>
            <person name="Stanke M."/>
            <person name="Adamska M."/>
            <person name="Darling A."/>
            <person name="Degnan S.M."/>
            <person name="Oakley T.H."/>
            <person name="Plachetzki D.C."/>
            <person name="Zhai Y."/>
            <person name="Adamski M."/>
            <person name="Calcino A."/>
            <person name="Cummins S.F."/>
            <person name="Goodstein D.M."/>
            <person name="Harris C."/>
            <person name="Jackson D.J."/>
            <person name="Leys S.P."/>
            <person name="Shu S."/>
            <person name="Woodcroft B.J."/>
            <person name="Vervoort M."/>
            <person name="Kosik K.S."/>
            <person name="Manning G."/>
            <person name="Degnan B.M."/>
            <person name="Rokhsar D.S."/>
        </authorList>
    </citation>
    <scope>NUCLEOTIDE SEQUENCE [LARGE SCALE GENOMIC DNA]</scope>
</reference>
<dbReference type="PROSITE" id="PS50103">
    <property type="entry name" value="ZF_C3H1"/>
    <property type="match status" value="5"/>
</dbReference>
<dbReference type="EnsemblMetazoa" id="XM_003387602.3">
    <property type="protein sequence ID" value="XP_003387650.1"/>
    <property type="gene ID" value="LOC100635068"/>
</dbReference>
<dbReference type="SMART" id="SM00343">
    <property type="entry name" value="ZnF_C2HC"/>
    <property type="match status" value="1"/>
</dbReference>
<dbReference type="Gene3D" id="4.10.1000.10">
    <property type="entry name" value="Zinc finger, CCCH-type"/>
    <property type="match status" value="3"/>
</dbReference>
<keyword evidence="3" id="KW-0507">mRNA processing</keyword>
<dbReference type="Gene3D" id="4.10.60.10">
    <property type="entry name" value="Zinc finger, CCHC-type"/>
    <property type="match status" value="1"/>
</dbReference>
<dbReference type="SMART" id="SM00356">
    <property type="entry name" value="ZnF_C3H1"/>
    <property type="match status" value="5"/>
</dbReference>
<dbReference type="STRING" id="400682.A0A1X7UKX9"/>
<dbReference type="PROSITE" id="PS50158">
    <property type="entry name" value="ZF_CCHC"/>
    <property type="match status" value="1"/>
</dbReference>
<feature type="zinc finger region" description="C3H1-type" evidence="10">
    <location>
        <begin position="149"/>
        <end position="171"/>
    </location>
</feature>
<feature type="domain" description="C3H1-type" evidence="11">
    <location>
        <begin position="64"/>
        <end position="90"/>
    </location>
</feature>
<keyword evidence="8" id="KW-0694">RNA-binding</keyword>
<evidence type="ECO:0000256" key="7">
    <source>
        <dbReference type="ARBA" id="ARBA00022833"/>
    </source>
</evidence>
<keyword evidence="9" id="KW-0539">Nucleus</keyword>
<accession>A0A1X7UKX9</accession>
<evidence type="ECO:0000256" key="8">
    <source>
        <dbReference type="ARBA" id="ARBA00022884"/>
    </source>
</evidence>
<gene>
    <name evidence="13" type="primary">100635068</name>
</gene>
<feature type="domain" description="C3H1-type" evidence="11">
    <location>
        <begin position="36"/>
        <end position="63"/>
    </location>
</feature>
<dbReference type="GO" id="GO:0006397">
    <property type="term" value="P:mRNA processing"/>
    <property type="evidence" value="ECO:0007669"/>
    <property type="project" value="UniProtKB-KW"/>
</dbReference>